<sequence>MIKKLLIIFFGFILLCNLYPKVIEGYDDKSSCSNKDSCSKCDRECAKTVLYKVEQSDKLLKEKIKNTKSFINGRINDVKNLLKDLVKKQNDNKKKTTKNKSSIQSIKEEL</sequence>
<accession>A0A6C0BY67</accession>
<protein>
    <submittedName>
        <fullName evidence="2">Uncharacterized protein</fullName>
    </submittedName>
</protein>
<feature type="compositionally biased region" description="Low complexity" evidence="1">
    <location>
        <begin position="99"/>
        <end position="110"/>
    </location>
</feature>
<reference evidence="2" key="1">
    <citation type="journal article" date="2020" name="Nature">
        <title>Giant virus diversity and host interactions through global metagenomics.</title>
        <authorList>
            <person name="Schulz F."/>
            <person name="Roux S."/>
            <person name="Paez-Espino D."/>
            <person name="Jungbluth S."/>
            <person name="Walsh D.A."/>
            <person name="Denef V.J."/>
            <person name="McMahon K.D."/>
            <person name="Konstantinidis K.T."/>
            <person name="Eloe-Fadrosh E.A."/>
            <person name="Kyrpides N.C."/>
            <person name="Woyke T."/>
        </authorList>
    </citation>
    <scope>NUCLEOTIDE SEQUENCE</scope>
    <source>
        <strain evidence="2">GVMAG-M-3300020169-51</strain>
    </source>
</reference>
<organism evidence="2">
    <name type="scientific">viral metagenome</name>
    <dbReference type="NCBI Taxonomy" id="1070528"/>
    <lineage>
        <taxon>unclassified sequences</taxon>
        <taxon>metagenomes</taxon>
        <taxon>organismal metagenomes</taxon>
    </lineage>
</organism>
<name>A0A6C0BY67_9ZZZZ</name>
<evidence type="ECO:0000313" key="2">
    <source>
        <dbReference type="EMBL" id="QHS97375.1"/>
    </source>
</evidence>
<proteinExistence type="predicted"/>
<feature type="region of interest" description="Disordered" evidence="1">
    <location>
        <begin position="91"/>
        <end position="110"/>
    </location>
</feature>
<evidence type="ECO:0000256" key="1">
    <source>
        <dbReference type="SAM" id="MobiDB-lite"/>
    </source>
</evidence>
<dbReference type="AlphaFoldDB" id="A0A6C0BY67"/>
<dbReference type="EMBL" id="MN739294">
    <property type="protein sequence ID" value="QHS97375.1"/>
    <property type="molecule type" value="Genomic_DNA"/>
</dbReference>